<dbReference type="SUPFAM" id="SSF53955">
    <property type="entry name" value="Lysozyme-like"/>
    <property type="match status" value="1"/>
</dbReference>
<dbReference type="Gene3D" id="1.10.530.10">
    <property type="match status" value="1"/>
</dbReference>
<gene>
    <name evidence="3" type="ORF">G6N73_07635</name>
</gene>
<dbReference type="InterPro" id="IPR008258">
    <property type="entry name" value="Transglycosylase_SLT_dom_1"/>
</dbReference>
<evidence type="ECO:0000313" key="3">
    <source>
        <dbReference type="EMBL" id="NGO51052.1"/>
    </source>
</evidence>
<reference evidence="3 4" key="1">
    <citation type="submission" date="2020-02" db="EMBL/GenBank/DDBJ databases">
        <title>Genome sequence of strain CCNWXJ40-4.</title>
        <authorList>
            <person name="Gao J."/>
            <person name="Sun J."/>
        </authorList>
    </citation>
    <scope>NUCLEOTIDE SEQUENCE [LARGE SCALE GENOMIC DNA]</scope>
    <source>
        <strain evidence="3 4">CCNWXJ 40-4</strain>
    </source>
</reference>
<keyword evidence="4" id="KW-1185">Reference proteome</keyword>
<name>A0A6G4W8G0_9HYPH</name>
<comment type="similarity">
    <text evidence="1">Belongs to the virb1 family.</text>
</comment>
<dbReference type="Proteomes" id="UP001642900">
    <property type="component" value="Unassembled WGS sequence"/>
</dbReference>
<evidence type="ECO:0000259" key="2">
    <source>
        <dbReference type="Pfam" id="PF01464"/>
    </source>
</evidence>
<organism evidence="3 4">
    <name type="scientific">Allomesorhizobium camelthorni</name>
    <dbReference type="NCBI Taxonomy" id="475069"/>
    <lineage>
        <taxon>Bacteria</taxon>
        <taxon>Pseudomonadati</taxon>
        <taxon>Pseudomonadota</taxon>
        <taxon>Alphaproteobacteria</taxon>
        <taxon>Hyphomicrobiales</taxon>
        <taxon>Phyllobacteriaceae</taxon>
        <taxon>Allomesorhizobium</taxon>
    </lineage>
</organism>
<proteinExistence type="inferred from homology"/>
<dbReference type="Pfam" id="PF01464">
    <property type="entry name" value="SLT"/>
    <property type="match status" value="1"/>
</dbReference>
<evidence type="ECO:0000313" key="4">
    <source>
        <dbReference type="Proteomes" id="UP001642900"/>
    </source>
</evidence>
<sequence length="357" mass="39552">MSKIIAGLGLAATVAIVPLPLHSGVMPGGVIEVALSTVVPSPLLDFPSAVPEFDIIDPDVTVPQRKEVKDALVDALKDTVSILSEGAEQMVVGMSVHEFGEYKVSQHIAGEILRAAKDTQFPADTLFAIAEKESSFDINNRPPKGSALGLMQFLDQTWLEAVKKYGEEFGLGDEAEMILTRPDGEREHHYVEDEAEEDRILELRRDPYLSAVLAAKNLLAAKERIEARLDTAMDERDLYLPHFLGANGAAKLLSNAEEKPDAKASEFFPKAARFNGAMFKAKGKQLTVGQFRQRMRSFIEARIGKYSDVETRVKEAALSPWTAADIENLVYDLGERLAMAMQREKSLKRWLRQDRPT</sequence>
<protein>
    <submittedName>
        <fullName evidence="3">Lytic transglycosylase domain-containing protein</fullName>
    </submittedName>
</protein>
<dbReference type="InterPro" id="IPR023346">
    <property type="entry name" value="Lysozyme-like_dom_sf"/>
</dbReference>
<evidence type="ECO:0000256" key="1">
    <source>
        <dbReference type="ARBA" id="ARBA00009387"/>
    </source>
</evidence>
<dbReference type="EMBL" id="JAAKZF010000006">
    <property type="protein sequence ID" value="NGO51052.1"/>
    <property type="molecule type" value="Genomic_DNA"/>
</dbReference>
<feature type="domain" description="Transglycosylase SLT" evidence="2">
    <location>
        <begin position="114"/>
        <end position="166"/>
    </location>
</feature>
<comment type="caution">
    <text evidence="3">The sequence shown here is derived from an EMBL/GenBank/DDBJ whole genome shotgun (WGS) entry which is preliminary data.</text>
</comment>
<dbReference type="AlphaFoldDB" id="A0A6G4W8G0"/>
<accession>A0A6G4W8G0</accession>
<dbReference type="RefSeq" id="WP_165025589.1">
    <property type="nucleotide sequence ID" value="NZ_JAAKZF010000006.1"/>
</dbReference>